<dbReference type="Ensembl" id="ENSNVIT00000011765.1">
    <property type="protein sequence ID" value="ENSNVIP00000010057.1"/>
    <property type="gene ID" value="ENSNVIG00000007960.1"/>
</dbReference>
<reference evidence="1" key="2">
    <citation type="submission" date="2025-09" db="UniProtKB">
        <authorList>
            <consortium name="Ensembl"/>
        </authorList>
    </citation>
    <scope>IDENTIFICATION</scope>
</reference>
<protein>
    <submittedName>
        <fullName evidence="1">Uncharacterized protein</fullName>
    </submittedName>
</protein>
<evidence type="ECO:0000313" key="2">
    <source>
        <dbReference type="Proteomes" id="UP000694425"/>
    </source>
</evidence>
<name>A0A8C7APN4_NEOVI</name>
<dbReference type="Proteomes" id="UP000694425">
    <property type="component" value="Unplaced"/>
</dbReference>
<organism evidence="1 2">
    <name type="scientific">Neovison vison</name>
    <name type="common">American mink</name>
    <name type="synonym">Mustela vison</name>
    <dbReference type="NCBI Taxonomy" id="452646"/>
    <lineage>
        <taxon>Eukaryota</taxon>
        <taxon>Metazoa</taxon>
        <taxon>Chordata</taxon>
        <taxon>Craniata</taxon>
        <taxon>Vertebrata</taxon>
        <taxon>Euteleostomi</taxon>
        <taxon>Mammalia</taxon>
        <taxon>Eutheria</taxon>
        <taxon>Laurasiatheria</taxon>
        <taxon>Carnivora</taxon>
        <taxon>Caniformia</taxon>
        <taxon>Musteloidea</taxon>
        <taxon>Mustelidae</taxon>
        <taxon>Mustelinae</taxon>
        <taxon>Neogale</taxon>
    </lineage>
</organism>
<evidence type="ECO:0000313" key="1">
    <source>
        <dbReference type="Ensembl" id="ENSNVIP00000010057.1"/>
    </source>
</evidence>
<keyword evidence="2" id="KW-1185">Reference proteome</keyword>
<accession>A0A8C7APN4</accession>
<sequence>MPLPLCALIFPPKILTPPIRGLLFYPTGNLSRLPHPSSLGLWPLTSPILGHRGGFSYF</sequence>
<reference evidence="1" key="1">
    <citation type="submission" date="2025-08" db="UniProtKB">
        <authorList>
            <consortium name="Ensembl"/>
        </authorList>
    </citation>
    <scope>IDENTIFICATION</scope>
</reference>
<dbReference type="AlphaFoldDB" id="A0A8C7APN4"/>
<proteinExistence type="predicted"/>